<keyword evidence="4" id="KW-1185">Reference proteome</keyword>
<protein>
    <submittedName>
        <fullName evidence="3">ACT domain-containing protein</fullName>
    </submittedName>
</protein>
<dbReference type="InterPro" id="IPR051719">
    <property type="entry name" value="CASTOR_mTORC1"/>
</dbReference>
<dbReference type="Gene3D" id="3.30.2130.10">
    <property type="entry name" value="VC0802-like"/>
    <property type="match status" value="1"/>
</dbReference>
<evidence type="ECO:0000313" key="4">
    <source>
        <dbReference type="Proteomes" id="UP000501452"/>
    </source>
</evidence>
<dbReference type="InterPro" id="IPR016540">
    <property type="entry name" value="UCP008459"/>
</dbReference>
<dbReference type="KEGG" id="rub:GBA63_16130"/>
<dbReference type="InterPro" id="IPR027795">
    <property type="entry name" value="CASTOR_ACT_dom"/>
</dbReference>
<feature type="domain" description="A9CJY8-like N-terminal" evidence="2">
    <location>
        <begin position="11"/>
        <end position="52"/>
    </location>
</feature>
<dbReference type="Proteomes" id="UP000501452">
    <property type="component" value="Chromosome"/>
</dbReference>
<dbReference type="Pfam" id="PF21631">
    <property type="entry name" value="A9CJY8-like_N"/>
    <property type="match status" value="1"/>
</dbReference>
<dbReference type="PANTHER" id="PTHR31131">
    <property type="entry name" value="CHROMOSOME 1, WHOLE GENOME SHOTGUN SEQUENCE"/>
    <property type="match status" value="1"/>
</dbReference>
<proteinExistence type="predicted"/>
<dbReference type="PANTHER" id="PTHR31131:SF6">
    <property type="entry name" value="CASTOR ACT DOMAIN-CONTAINING PROTEIN"/>
    <property type="match status" value="1"/>
</dbReference>
<gene>
    <name evidence="3" type="ORF">GBA63_16130</name>
</gene>
<sequence length="123" mass="13212">MRLSVLDGRTGVCRLAPDSEIPAWVTSGGFCSVTRTTDELSIACPEASVPGDVRCERGWRALKLEGPFEFSEVGVLASVTAPLAEAGVAVFAVSTFDTDYVLVKEERLELAVAALRERSHEVL</sequence>
<dbReference type="SUPFAM" id="SSF55021">
    <property type="entry name" value="ACT-like"/>
    <property type="match status" value="2"/>
</dbReference>
<accession>A0A6G8QFJ7</accession>
<dbReference type="EMBL" id="CP045119">
    <property type="protein sequence ID" value="QIN85223.1"/>
    <property type="molecule type" value="Genomic_DNA"/>
</dbReference>
<dbReference type="CDD" id="cd04868">
    <property type="entry name" value="ACT_AK-like"/>
    <property type="match status" value="1"/>
</dbReference>
<evidence type="ECO:0000259" key="1">
    <source>
        <dbReference type="Pfam" id="PF13840"/>
    </source>
</evidence>
<dbReference type="AlphaFoldDB" id="A0A6G8QFJ7"/>
<evidence type="ECO:0000259" key="2">
    <source>
        <dbReference type="Pfam" id="PF21631"/>
    </source>
</evidence>
<evidence type="ECO:0000313" key="3">
    <source>
        <dbReference type="EMBL" id="QIN85223.1"/>
    </source>
</evidence>
<dbReference type="InterPro" id="IPR049447">
    <property type="entry name" value="A9CJY8-like_N"/>
</dbReference>
<dbReference type="InterPro" id="IPR045865">
    <property type="entry name" value="ACT-like_dom_sf"/>
</dbReference>
<name>A0A6G8QFJ7_9ACTN</name>
<dbReference type="Pfam" id="PF13840">
    <property type="entry name" value="ACT_7"/>
    <property type="match status" value="1"/>
</dbReference>
<feature type="domain" description="CASTOR ACT" evidence="1">
    <location>
        <begin position="55"/>
        <end position="117"/>
    </location>
</feature>
<reference evidence="3 4" key="1">
    <citation type="submission" date="2019-10" db="EMBL/GenBank/DDBJ databases">
        <title>Rubrobacter sp nov SCSIO 52090 isolated from a deep-sea sediment in the South China Sea.</title>
        <authorList>
            <person name="Chen R.W."/>
        </authorList>
    </citation>
    <scope>NUCLEOTIDE SEQUENCE [LARGE SCALE GENOMIC DNA]</scope>
    <source>
        <strain evidence="3 4">SCSIO 52909</strain>
    </source>
</reference>
<organism evidence="3 4">
    <name type="scientific">Rubrobacter tropicus</name>
    <dbReference type="NCBI Taxonomy" id="2653851"/>
    <lineage>
        <taxon>Bacteria</taxon>
        <taxon>Bacillati</taxon>
        <taxon>Actinomycetota</taxon>
        <taxon>Rubrobacteria</taxon>
        <taxon>Rubrobacterales</taxon>
        <taxon>Rubrobacteraceae</taxon>
        <taxon>Rubrobacter</taxon>
    </lineage>
</organism>
<dbReference type="PIRSF" id="PIRSF008459">
    <property type="entry name" value="UCP008459"/>
    <property type="match status" value="1"/>
</dbReference>